<dbReference type="STRING" id="295108.HT99x_00701"/>
<comment type="function">
    <text evidence="7">Sequence-specific endonuclease that cleaves unmethylated GATC sequences. It is involved in DNA mismatch repair.</text>
</comment>
<dbReference type="GO" id="GO:0006304">
    <property type="term" value="P:DNA modification"/>
    <property type="evidence" value="ECO:0007669"/>
    <property type="project" value="InterPro"/>
</dbReference>
<evidence type="ECO:0000259" key="8">
    <source>
        <dbReference type="SMART" id="SM00927"/>
    </source>
</evidence>
<dbReference type="EMBL" id="LKAJ02000001">
    <property type="protein sequence ID" value="MCS5712517.1"/>
    <property type="molecule type" value="Genomic_DNA"/>
</dbReference>
<dbReference type="Pfam" id="PF02976">
    <property type="entry name" value="MutH"/>
    <property type="match status" value="1"/>
</dbReference>
<dbReference type="AlphaFoldDB" id="A0A0Q9YXM0"/>
<organism evidence="9">
    <name type="scientific">Candidatus Berkiella aquae</name>
    <dbReference type="NCBI Taxonomy" id="295108"/>
    <lineage>
        <taxon>Bacteria</taxon>
        <taxon>Pseudomonadati</taxon>
        <taxon>Pseudomonadota</taxon>
        <taxon>Gammaproteobacteria</taxon>
        <taxon>Candidatus Berkiellales</taxon>
        <taxon>Candidatus Berkiellaceae</taxon>
        <taxon>Candidatus Berkiella</taxon>
    </lineage>
</organism>
<dbReference type="RefSeq" id="WP_075065340.1">
    <property type="nucleotide sequence ID" value="NZ_LKAJ02000001.1"/>
</dbReference>
<evidence type="ECO:0000313" key="11">
    <source>
        <dbReference type="Proteomes" id="UP000051497"/>
    </source>
</evidence>
<dbReference type="HAMAP" id="MF_00759">
    <property type="entry name" value="MutH"/>
    <property type="match status" value="1"/>
</dbReference>
<evidence type="ECO:0000256" key="4">
    <source>
        <dbReference type="ARBA" id="ARBA00022763"/>
    </source>
</evidence>
<evidence type="ECO:0000313" key="9">
    <source>
        <dbReference type="EMBL" id="KRG22282.1"/>
    </source>
</evidence>
<name>A0A0Q9YXM0_9GAMM</name>
<dbReference type="GO" id="GO:0005737">
    <property type="term" value="C:cytoplasm"/>
    <property type="evidence" value="ECO:0007669"/>
    <property type="project" value="UniProtKB-SubCell"/>
</dbReference>
<dbReference type="InterPro" id="IPR004230">
    <property type="entry name" value="DNA_mismatch_repair_MutH"/>
</dbReference>
<dbReference type="GO" id="GO:0016787">
    <property type="term" value="F:hydrolase activity"/>
    <property type="evidence" value="ECO:0007669"/>
    <property type="project" value="UniProtKB-KW"/>
</dbReference>
<reference evidence="9" key="1">
    <citation type="submission" date="2015-09" db="EMBL/GenBank/DDBJ databases">
        <title>Draft Genome Sequences of Two Novel Amoeba-resistant Intranuclear Bacteria, Candidatus Berkiella cookevillensis and Candidatus Berkiella aquae.</title>
        <authorList>
            <person name="Mehari Y.T."/>
            <person name="Arivett B.A."/>
            <person name="Farone A.L."/>
            <person name="Gunderson J.H."/>
            <person name="Farone M.B."/>
        </authorList>
    </citation>
    <scope>NUCLEOTIDE SEQUENCE [LARGE SCALE GENOMIC DNA]</scope>
    <source>
        <strain evidence="9">HT99</strain>
    </source>
</reference>
<keyword evidence="4 7" id="KW-0227">DNA damage</keyword>
<evidence type="ECO:0000256" key="7">
    <source>
        <dbReference type="HAMAP-Rule" id="MF_00759"/>
    </source>
</evidence>
<reference evidence="10" key="3">
    <citation type="submission" date="2021-06" db="EMBL/GenBank/DDBJ databases">
        <title>Genomic Description and Analysis of Intracellular Bacteria, Candidatus Berkiella cookevillensis and Candidatus Berkiella aquae.</title>
        <authorList>
            <person name="Kidane D.T."/>
            <person name="Mehari Y.T."/>
            <person name="Rice F.C."/>
            <person name="Arivett B.A."/>
            <person name="Farone A.L."/>
            <person name="Berk S.G."/>
            <person name="Farone M.B."/>
        </authorList>
    </citation>
    <scope>NUCLEOTIDE SEQUENCE</scope>
    <source>
        <strain evidence="10">HT99</strain>
    </source>
</reference>
<evidence type="ECO:0000256" key="1">
    <source>
        <dbReference type="ARBA" id="ARBA00022490"/>
    </source>
</evidence>
<evidence type="ECO:0000256" key="3">
    <source>
        <dbReference type="ARBA" id="ARBA00022759"/>
    </source>
</evidence>
<keyword evidence="6 7" id="KW-0234">DNA repair</keyword>
<protein>
    <recommendedName>
        <fullName evidence="7">DNA mismatch repair protein MutH</fullName>
    </recommendedName>
    <alternativeName>
        <fullName evidence="7">Methyl-directed mismatch repair protein</fullName>
    </alternativeName>
</protein>
<dbReference type="InterPro" id="IPR011337">
    <property type="entry name" value="DNA_rep_MutH/RE_typeII_Sau3AI"/>
</dbReference>
<dbReference type="EMBL" id="LKAJ01000002">
    <property type="protein sequence ID" value="KRG22282.1"/>
    <property type="molecule type" value="Genomic_DNA"/>
</dbReference>
<keyword evidence="11" id="KW-1185">Reference proteome</keyword>
<dbReference type="CDD" id="cd00583">
    <property type="entry name" value="MutH-like"/>
    <property type="match status" value="1"/>
</dbReference>
<dbReference type="SMART" id="SM00927">
    <property type="entry name" value="MutH"/>
    <property type="match status" value="1"/>
</dbReference>
<dbReference type="PATRIC" id="fig|1590043.3.peg.703"/>
<proteinExistence type="inferred from homology"/>
<comment type="similarity">
    <text evidence="7">Belongs to the MutH family.</text>
</comment>
<dbReference type="InterPro" id="IPR011335">
    <property type="entry name" value="Restrct_endonuc-II-like"/>
</dbReference>
<reference evidence="10" key="2">
    <citation type="journal article" date="2016" name="Genome Announc.">
        <title>Draft Genome Sequences of Two Novel Amoeba-Resistant Intranuclear Bacteria, 'Candidatus Berkiella cookevillensis' and 'Candidatus Berkiella aquae'.</title>
        <authorList>
            <person name="Mehari Y.T."/>
            <person name="Arivett B.A."/>
            <person name="Farone A.L."/>
            <person name="Gunderson J.H."/>
            <person name="Farone M.B."/>
        </authorList>
    </citation>
    <scope>NUCLEOTIDE SEQUENCE</scope>
    <source>
        <strain evidence="10">HT99</strain>
    </source>
</reference>
<dbReference type="OrthoDB" id="5634909at2"/>
<evidence type="ECO:0000313" key="10">
    <source>
        <dbReference type="EMBL" id="MCS5712517.1"/>
    </source>
</evidence>
<keyword evidence="1 7" id="KW-0963">Cytoplasm</keyword>
<comment type="subcellular location">
    <subcellularLocation>
        <location evidence="7">Cytoplasm</location>
    </subcellularLocation>
</comment>
<gene>
    <name evidence="7 9" type="primary">mutH</name>
    <name evidence="9" type="ORF">HT99x_00701</name>
    <name evidence="10" type="ORF">HT99x_013840</name>
</gene>
<dbReference type="Gene3D" id="3.40.600.10">
    <property type="entry name" value="DNA mismatch repair MutH/Restriction endonuclease, type II"/>
    <property type="match status" value="1"/>
</dbReference>
<dbReference type="GO" id="GO:0006298">
    <property type="term" value="P:mismatch repair"/>
    <property type="evidence" value="ECO:0007669"/>
    <property type="project" value="UniProtKB-UniRule"/>
</dbReference>
<evidence type="ECO:0000256" key="6">
    <source>
        <dbReference type="ARBA" id="ARBA00023204"/>
    </source>
</evidence>
<accession>A0A0Q9YXM0</accession>
<dbReference type="InterPro" id="IPR037057">
    <property type="entry name" value="DNA_rep_MutH/T2_RE_sf"/>
</dbReference>
<dbReference type="Proteomes" id="UP000051497">
    <property type="component" value="Unassembled WGS sequence"/>
</dbReference>
<keyword evidence="2 7" id="KW-0540">Nuclease</keyword>
<evidence type="ECO:0000256" key="5">
    <source>
        <dbReference type="ARBA" id="ARBA00022801"/>
    </source>
</evidence>
<dbReference type="GO" id="GO:0004519">
    <property type="term" value="F:endonuclease activity"/>
    <property type="evidence" value="ECO:0007669"/>
    <property type="project" value="UniProtKB-UniRule"/>
</dbReference>
<sequence length="223" mass="25233">MLISPPSSEKELLERAFALAGKTLGDLSREWNQTLPDSLVYAKGWIGQLLEKALGAQAGSLDQPDFIDLGIELKTLPITENGHPCESTFLCSVTLPNHERDFYQSRAWHKLARILWIPVLMLPDRSIPQRRIGTPLLWSPSEHLAATLQQDWEEIIELITLGHFDQLDAHKGQYLQIRPKAANSKTLIKVVNHTGETISIVPKGFYLRVELTKTIIHENYIII</sequence>
<keyword evidence="5 7" id="KW-0378">Hydrolase</keyword>
<dbReference type="SUPFAM" id="SSF52980">
    <property type="entry name" value="Restriction endonuclease-like"/>
    <property type="match status" value="1"/>
</dbReference>
<feature type="domain" description="DNA mismatch repair MutH/Type II restriction enzyme Sau3AI" evidence="8">
    <location>
        <begin position="54"/>
        <end position="151"/>
    </location>
</feature>
<keyword evidence="3 7" id="KW-0255">Endonuclease</keyword>
<dbReference type="GO" id="GO:0003677">
    <property type="term" value="F:DNA binding"/>
    <property type="evidence" value="ECO:0007669"/>
    <property type="project" value="InterPro"/>
</dbReference>
<evidence type="ECO:0000256" key="2">
    <source>
        <dbReference type="ARBA" id="ARBA00022722"/>
    </source>
</evidence>
<comment type="caution">
    <text evidence="9">The sequence shown here is derived from an EMBL/GenBank/DDBJ whole genome shotgun (WGS) entry which is preliminary data.</text>
</comment>
<dbReference type="NCBIfam" id="NF003458">
    <property type="entry name" value="PRK05070.1"/>
    <property type="match status" value="1"/>
</dbReference>